<evidence type="ECO:0000256" key="1">
    <source>
        <dbReference type="SAM" id="Phobius"/>
    </source>
</evidence>
<dbReference type="PIRSF" id="PIRSF030959">
    <property type="entry name" value="UCP030959"/>
    <property type="match status" value="1"/>
</dbReference>
<protein>
    <recommendedName>
        <fullName evidence="4">Tetratricopeptide repeat protein</fullName>
    </recommendedName>
</protein>
<proteinExistence type="predicted"/>
<dbReference type="EMBL" id="JBHRSV010000019">
    <property type="protein sequence ID" value="MFC2926415.1"/>
    <property type="molecule type" value="Genomic_DNA"/>
</dbReference>
<feature type="transmembrane region" description="Helical" evidence="1">
    <location>
        <begin position="29"/>
        <end position="49"/>
    </location>
</feature>
<gene>
    <name evidence="2" type="ORF">ACFOOR_09900</name>
</gene>
<dbReference type="RefSeq" id="WP_343164208.1">
    <property type="nucleotide sequence ID" value="NZ_JBHRSV010000019.1"/>
</dbReference>
<evidence type="ECO:0008006" key="4">
    <source>
        <dbReference type="Google" id="ProtNLM"/>
    </source>
</evidence>
<sequence>MPILLGAHVLIAILCAIHALKTGRQMYWLFILFAFPGLGSVVYVVVEILPGLTESPQARAAGSAARRALDPGRELREARQQLDVARTPANLRRVGDAYLAMDRPGDALPLLQEAATGILSDDEGLLTAKARAEYGCALYDDAIATLEALKDAHPRTSMPQAHLLYARALEGAGRDVDALEQYENVSGYYPGAEARARWAMLLEKLSRGDEAAERWNEILSAARIAPKFARKAQAEWVEMARTRASRVA</sequence>
<evidence type="ECO:0000313" key="2">
    <source>
        <dbReference type="EMBL" id="MFC2926415.1"/>
    </source>
</evidence>
<dbReference type="Gene3D" id="1.25.40.10">
    <property type="entry name" value="Tetratricopeptide repeat domain"/>
    <property type="match status" value="1"/>
</dbReference>
<dbReference type="InterPro" id="IPR011990">
    <property type="entry name" value="TPR-like_helical_dom_sf"/>
</dbReference>
<evidence type="ECO:0000313" key="3">
    <source>
        <dbReference type="Proteomes" id="UP001595379"/>
    </source>
</evidence>
<dbReference type="InterPro" id="IPR014562">
    <property type="entry name" value="UCP030959_TPR_rpt-cont"/>
</dbReference>
<keyword evidence="3" id="KW-1185">Reference proteome</keyword>
<dbReference type="SUPFAM" id="SSF48452">
    <property type="entry name" value="TPR-like"/>
    <property type="match status" value="1"/>
</dbReference>
<keyword evidence="1" id="KW-0812">Transmembrane</keyword>
<dbReference type="Proteomes" id="UP001595379">
    <property type="component" value="Unassembled WGS sequence"/>
</dbReference>
<comment type="caution">
    <text evidence="2">The sequence shown here is derived from an EMBL/GenBank/DDBJ whole genome shotgun (WGS) entry which is preliminary data.</text>
</comment>
<name>A0ABV6ZYB5_9PROT</name>
<organism evidence="2 3">
    <name type="scientific">Hyphobacterium vulgare</name>
    <dbReference type="NCBI Taxonomy" id="1736751"/>
    <lineage>
        <taxon>Bacteria</taxon>
        <taxon>Pseudomonadati</taxon>
        <taxon>Pseudomonadota</taxon>
        <taxon>Alphaproteobacteria</taxon>
        <taxon>Maricaulales</taxon>
        <taxon>Maricaulaceae</taxon>
        <taxon>Hyphobacterium</taxon>
    </lineage>
</organism>
<keyword evidence="1" id="KW-1133">Transmembrane helix</keyword>
<reference evidence="3" key="1">
    <citation type="journal article" date="2019" name="Int. J. Syst. Evol. Microbiol.">
        <title>The Global Catalogue of Microorganisms (GCM) 10K type strain sequencing project: providing services to taxonomists for standard genome sequencing and annotation.</title>
        <authorList>
            <consortium name="The Broad Institute Genomics Platform"/>
            <consortium name="The Broad Institute Genome Sequencing Center for Infectious Disease"/>
            <person name="Wu L."/>
            <person name="Ma J."/>
        </authorList>
    </citation>
    <scope>NUCLEOTIDE SEQUENCE [LARGE SCALE GENOMIC DNA]</scope>
    <source>
        <strain evidence="3">KCTC 52487</strain>
    </source>
</reference>
<accession>A0ABV6ZYB5</accession>
<keyword evidence="1" id="KW-0472">Membrane</keyword>